<dbReference type="AlphaFoldDB" id="A0A672M2K6"/>
<dbReference type="InterPro" id="IPR021748">
    <property type="entry name" value="DUF3314"/>
</dbReference>
<sequence>MANAEHAELKSLLSEENEASQSLTELETNTQTLDEVNAMAPSFGDEKCFLVEGAEGTETQNKRIMDEKICPIERQLEYLLNKADEFQTQLLWRCASRIMGLNTRIYCICIPSQLLQFSQQLCSRLEQLVLLYASFSFFSLEESDPLSISHFYIGQCQIDNMKLSIFRYCCPTPFLASASTGLYKRMRWNVERQIEGEGEGQTYDSAEFYFLCCEDVIEAADDKDGEGRCEGENTETERESKVERIWSIGRWIQTYPDPDTEDITDWVLCSVPCGQYKQRLCLGSEEPSSCTATDCLLGMLLSQETDGTFGMKT</sequence>
<dbReference type="FunCoup" id="A0A672M2K6">
    <property type="interactions" value="1277"/>
</dbReference>
<evidence type="ECO:0000313" key="3">
    <source>
        <dbReference type="Proteomes" id="UP000472262"/>
    </source>
</evidence>
<dbReference type="InParanoid" id="A0A672M2K6"/>
<proteinExistence type="predicted"/>
<gene>
    <name evidence="2" type="primary">cunh19orf67</name>
</gene>
<dbReference type="Proteomes" id="UP000472262">
    <property type="component" value="Unassembled WGS sequence"/>
</dbReference>
<dbReference type="Ensembl" id="ENSSGRT00000035005.1">
    <property type="protein sequence ID" value="ENSSGRP00000032605.1"/>
    <property type="gene ID" value="ENSSGRG00000018224.1"/>
</dbReference>
<organism evidence="2 3">
    <name type="scientific">Sinocyclocheilus grahami</name>
    <name type="common">Dianchi golden-line fish</name>
    <name type="synonym">Barbus grahami</name>
    <dbReference type="NCBI Taxonomy" id="75366"/>
    <lineage>
        <taxon>Eukaryota</taxon>
        <taxon>Metazoa</taxon>
        <taxon>Chordata</taxon>
        <taxon>Craniata</taxon>
        <taxon>Vertebrata</taxon>
        <taxon>Euteleostomi</taxon>
        <taxon>Actinopterygii</taxon>
        <taxon>Neopterygii</taxon>
        <taxon>Teleostei</taxon>
        <taxon>Ostariophysi</taxon>
        <taxon>Cypriniformes</taxon>
        <taxon>Cyprinidae</taxon>
        <taxon>Cyprininae</taxon>
        <taxon>Sinocyclocheilus</taxon>
    </lineage>
</organism>
<name>A0A672M2K6_SINGR</name>
<accession>A0A672M2K6</accession>
<dbReference type="PANTHER" id="PTHR36292:SF1">
    <property type="entry name" value="UPF0575 PROTEIN C19ORF67"/>
    <property type="match status" value="1"/>
</dbReference>
<keyword evidence="3" id="KW-1185">Reference proteome</keyword>
<protein>
    <submittedName>
        <fullName evidence="2">UPF0575 protein C19orf67 homolog</fullName>
    </submittedName>
</protein>
<reference evidence="2" key="1">
    <citation type="submission" date="2025-08" db="UniProtKB">
        <authorList>
            <consortium name="Ensembl"/>
        </authorList>
    </citation>
    <scope>IDENTIFICATION</scope>
</reference>
<reference evidence="2" key="2">
    <citation type="submission" date="2025-09" db="UniProtKB">
        <authorList>
            <consortium name="Ensembl"/>
        </authorList>
    </citation>
    <scope>IDENTIFICATION</scope>
</reference>
<dbReference type="Pfam" id="PF11771">
    <property type="entry name" value="DUF3314"/>
    <property type="match status" value="1"/>
</dbReference>
<dbReference type="PANTHER" id="PTHR36292">
    <property type="entry name" value="UPF0575 PROTEIN C19ORF67"/>
    <property type="match status" value="1"/>
</dbReference>
<evidence type="ECO:0000256" key="1">
    <source>
        <dbReference type="SAM" id="MobiDB-lite"/>
    </source>
</evidence>
<evidence type="ECO:0000313" key="2">
    <source>
        <dbReference type="Ensembl" id="ENSSGRP00000032605.1"/>
    </source>
</evidence>
<feature type="region of interest" description="Disordered" evidence="1">
    <location>
        <begin position="1"/>
        <end position="23"/>
    </location>
</feature>